<accession>A0ABW8KFI6</accession>
<reference evidence="1 2" key="1">
    <citation type="submission" date="2020-10" db="EMBL/GenBank/DDBJ databases">
        <title>Phylogeny of dyella-like bacteria.</title>
        <authorList>
            <person name="Fu J."/>
        </authorList>
    </citation>
    <scope>NUCLEOTIDE SEQUENCE [LARGE SCALE GENOMIC DNA]</scope>
    <source>
        <strain evidence="1 2">DKC-1</strain>
    </source>
</reference>
<sequence length="465" mass="52286">MPECPKECGLDWRQERFGADEPVTDANRGCINVAATFLSSRCEGSVPLSAASANAVALSPAQARALQLHAQGLLQPQRRKPRRADVVAAIERMRLLQIDSIHVVARSPYMVLHARLGDYPMAWLDEALADGLIAECWAHEACFVGARDLAAHRAWRERGSHWAQRHAERMHRDHRPAMDALLARIRDGGAVLASDFPREDRGVSGWWEWKPEKRWLEAWFALGELMVPRRERFQRVYDLAERVLAKLDPPFVPSVLDPAQLRQHFILDGVRALGIAQARWIADYFRLKPTVSARELAPLVATGELIEVAVRGWDAPGYVHREHAGALELARGGRLRATHTTLLSPFDPLVWDRARALAMFDFDYRIECYVPAPKRHYGYYVLPILHRGALVGRLDAKAHRAEGVFEIKALFLEPGVESTPRLVSELAAAVIRTARWHGTPRVRLGRCRPAALAPALRRAWKAESG</sequence>
<dbReference type="EMBL" id="JADIKL010000004">
    <property type="protein sequence ID" value="MFK2930896.1"/>
    <property type="molecule type" value="Genomic_DNA"/>
</dbReference>
<dbReference type="PANTHER" id="PTHR30528">
    <property type="entry name" value="CYTOPLASMIC PROTEIN"/>
    <property type="match status" value="1"/>
</dbReference>
<name>A0ABW8KFI6_9GAMM</name>
<evidence type="ECO:0000313" key="2">
    <source>
        <dbReference type="Proteomes" id="UP001620397"/>
    </source>
</evidence>
<keyword evidence="2" id="KW-1185">Reference proteome</keyword>
<dbReference type="Proteomes" id="UP001620397">
    <property type="component" value="Unassembled WGS sequence"/>
</dbReference>
<dbReference type="Pfam" id="PF06224">
    <property type="entry name" value="AlkZ-like"/>
    <property type="match status" value="1"/>
</dbReference>
<dbReference type="PANTHER" id="PTHR30528:SF0">
    <property type="entry name" value="CYTOPLASMIC PROTEIN"/>
    <property type="match status" value="1"/>
</dbReference>
<dbReference type="InterPro" id="IPR009351">
    <property type="entry name" value="AlkZ-like"/>
</dbReference>
<organism evidence="1 2">
    <name type="scientific">Dyella agri</name>
    <dbReference type="NCBI Taxonomy" id="1926869"/>
    <lineage>
        <taxon>Bacteria</taxon>
        <taxon>Pseudomonadati</taxon>
        <taxon>Pseudomonadota</taxon>
        <taxon>Gammaproteobacteria</taxon>
        <taxon>Lysobacterales</taxon>
        <taxon>Rhodanobacteraceae</taxon>
        <taxon>Dyella</taxon>
    </lineage>
</organism>
<protein>
    <submittedName>
        <fullName evidence="1">YcaQ family DNA glycosylase</fullName>
    </submittedName>
</protein>
<comment type="caution">
    <text evidence="1">The sequence shown here is derived from an EMBL/GenBank/DDBJ whole genome shotgun (WGS) entry which is preliminary data.</text>
</comment>
<proteinExistence type="predicted"/>
<evidence type="ECO:0000313" key="1">
    <source>
        <dbReference type="EMBL" id="MFK2930896.1"/>
    </source>
</evidence>
<gene>
    <name evidence="1" type="ORF">ISP14_08840</name>
</gene>